<keyword evidence="7" id="KW-0520">NAD</keyword>
<keyword evidence="9" id="KW-0472">Membrane</keyword>
<dbReference type="OrthoDB" id="9774675at2"/>
<reference evidence="11 12" key="1">
    <citation type="submission" date="2018-06" db="EMBL/GenBank/DDBJ databases">
        <title>Genomic Encyclopedia of Type Strains, Phase IV (KMG-IV): sequencing the most valuable type-strain genomes for metagenomic binning, comparative biology and taxonomic classification.</title>
        <authorList>
            <person name="Goeker M."/>
        </authorList>
    </citation>
    <scope>NUCLEOTIDE SEQUENCE [LARGE SCALE GENOMIC DNA]</scope>
    <source>
        <strain evidence="11 12">DSM 24875</strain>
    </source>
</reference>
<evidence type="ECO:0000256" key="8">
    <source>
        <dbReference type="PIRSR" id="PIRSR601613-1"/>
    </source>
</evidence>
<dbReference type="PANTHER" id="PTHR46091">
    <property type="entry name" value="BLR7054 PROTEIN"/>
    <property type="match status" value="1"/>
</dbReference>
<evidence type="ECO:0000256" key="2">
    <source>
        <dbReference type="ARBA" id="ARBA00022630"/>
    </source>
</evidence>
<organism evidence="11 12">
    <name type="scientific">Roseiarcus fermentans</name>
    <dbReference type="NCBI Taxonomy" id="1473586"/>
    <lineage>
        <taxon>Bacteria</taxon>
        <taxon>Pseudomonadati</taxon>
        <taxon>Pseudomonadota</taxon>
        <taxon>Alphaproteobacteria</taxon>
        <taxon>Hyphomicrobiales</taxon>
        <taxon>Roseiarcaceae</taxon>
        <taxon>Roseiarcus</taxon>
    </lineage>
</organism>
<feature type="transmembrane region" description="Helical" evidence="9">
    <location>
        <begin position="79"/>
        <end position="97"/>
    </location>
</feature>
<dbReference type="Proteomes" id="UP000253529">
    <property type="component" value="Unassembled WGS sequence"/>
</dbReference>
<dbReference type="PANTHER" id="PTHR46091:SF3">
    <property type="entry name" value="AMINE OXIDASE DOMAIN-CONTAINING PROTEIN"/>
    <property type="match status" value="1"/>
</dbReference>
<feature type="domain" description="Amine oxidase" evidence="10">
    <location>
        <begin position="205"/>
        <end position="683"/>
    </location>
</feature>
<dbReference type="InterPro" id="IPR002937">
    <property type="entry name" value="Amino_oxidase"/>
</dbReference>
<keyword evidence="5" id="KW-0521">NADP</keyword>
<proteinExistence type="predicted"/>
<feature type="transmembrane region" description="Helical" evidence="9">
    <location>
        <begin position="52"/>
        <end position="73"/>
    </location>
</feature>
<keyword evidence="12" id="KW-1185">Reference proteome</keyword>
<dbReference type="RefSeq" id="WP_113888481.1">
    <property type="nucleotide sequence ID" value="NZ_QNRK01000006.1"/>
</dbReference>
<evidence type="ECO:0000256" key="5">
    <source>
        <dbReference type="ARBA" id="ARBA00022857"/>
    </source>
</evidence>
<keyword evidence="9" id="KW-1133">Transmembrane helix</keyword>
<sequence>MRTFLAANLGLSAFALFWILVPVLGAGPASLAGLAVSLAPTAWRAVRRQFRALEAGGVVLFGALGLALRAGAVASASDAVAVSFAGLGGLALLSVALGRPWTADYARAAFAAEAESPIFRLVNQILSAFWGLLFLVDAIAFHFGWPAWVTTGLFAFGALVSIFGPGRVIRLAVGWRIARAGEFRWPAPVFERRSGLDVAVVGAGIGGLTAAALLADAGLQVAVYEAHAVAGGFCHTFLRKERHGGKACLYRFDAGPHDFSGLHPGGALGSLLRRLGVADAIAWRRVDHSYVFGDRRIEPARDWREYARQLGAEFPADAAGIVALLDDIRAIFDGMTASGETTGGVPGMPDSVDAVLALPKRHPLMIEWMDRPFDELVATHGLSPEAKEVILALTGYVSDGRERLTCAEFVPLFGYYFHGGWYPAGGSDKLADALVAAIERRGGTVRLKTPVEKILVDGDRATGLRLAGGETVLARAVVSNADFKRTFEDLVDPRLLPASFRRRVAEAAPAPSAFMVHLGVDFVPDGRPAIHVHGANGIGVEILSKVDPSAAPAGHATVALIKLLTHEEARAWFPAPPGGDEKAWRRSNAYSERKREIADAMIAAAETVLPDLGKHIVHRSEASPVTYARYDRSSTGAIYGVERAARLRGAKSPIRGLVVAGAATHGPGVEAVAISGARAAEALVPGLLAGKAARASAAKTALASA</sequence>
<keyword evidence="4" id="KW-0274">FAD</keyword>
<keyword evidence="3" id="KW-0732">Signal</keyword>
<feature type="transmembrane region" description="Helical" evidence="9">
    <location>
        <begin position="151"/>
        <end position="173"/>
    </location>
</feature>
<dbReference type="AlphaFoldDB" id="A0A366FPU6"/>
<evidence type="ECO:0000256" key="3">
    <source>
        <dbReference type="ARBA" id="ARBA00022729"/>
    </source>
</evidence>
<evidence type="ECO:0000256" key="6">
    <source>
        <dbReference type="ARBA" id="ARBA00023002"/>
    </source>
</evidence>
<keyword evidence="6" id="KW-0560">Oxidoreductase</keyword>
<evidence type="ECO:0000313" key="11">
    <source>
        <dbReference type="EMBL" id="RBP16156.1"/>
    </source>
</evidence>
<dbReference type="InterPro" id="IPR052206">
    <property type="entry name" value="Retinol_saturase"/>
</dbReference>
<evidence type="ECO:0000313" key="12">
    <source>
        <dbReference type="Proteomes" id="UP000253529"/>
    </source>
</evidence>
<name>A0A366FPU6_9HYPH</name>
<dbReference type="InterPro" id="IPR001613">
    <property type="entry name" value="Flavin_amine_oxidase"/>
</dbReference>
<gene>
    <name evidence="11" type="ORF">DFR50_106118</name>
</gene>
<protein>
    <submittedName>
        <fullName evidence="11">Phytoene dehydrogenase-like protein</fullName>
    </submittedName>
</protein>
<dbReference type="InterPro" id="IPR036188">
    <property type="entry name" value="FAD/NAD-bd_sf"/>
</dbReference>
<feature type="transmembrane region" description="Helical" evidence="9">
    <location>
        <begin position="125"/>
        <end position="145"/>
    </location>
</feature>
<comment type="cofactor">
    <cofactor evidence="1">
        <name>FAD</name>
        <dbReference type="ChEBI" id="CHEBI:57692"/>
    </cofactor>
</comment>
<dbReference type="PRINTS" id="PR00757">
    <property type="entry name" value="AMINEOXDASEF"/>
</dbReference>
<evidence type="ECO:0000259" key="10">
    <source>
        <dbReference type="Pfam" id="PF01593"/>
    </source>
</evidence>
<dbReference type="Gene3D" id="3.50.50.60">
    <property type="entry name" value="FAD/NAD(P)-binding domain"/>
    <property type="match status" value="2"/>
</dbReference>
<evidence type="ECO:0000256" key="1">
    <source>
        <dbReference type="ARBA" id="ARBA00001974"/>
    </source>
</evidence>
<evidence type="ECO:0000256" key="7">
    <source>
        <dbReference type="ARBA" id="ARBA00023027"/>
    </source>
</evidence>
<evidence type="ECO:0000256" key="9">
    <source>
        <dbReference type="SAM" id="Phobius"/>
    </source>
</evidence>
<feature type="binding site" evidence="8">
    <location>
        <position position="451"/>
    </location>
    <ligand>
        <name>FAD</name>
        <dbReference type="ChEBI" id="CHEBI:57692"/>
    </ligand>
</feature>
<keyword evidence="9" id="KW-0812">Transmembrane</keyword>
<accession>A0A366FPU6</accession>
<feature type="transmembrane region" description="Helical" evidence="9">
    <location>
        <begin position="15"/>
        <end position="40"/>
    </location>
</feature>
<evidence type="ECO:0000256" key="4">
    <source>
        <dbReference type="ARBA" id="ARBA00022827"/>
    </source>
</evidence>
<dbReference type="Pfam" id="PF01593">
    <property type="entry name" value="Amino_oxidase"/>
    <property type="match status" value="1"/>
</dbReference>
<dbReference type="GO" id="GO:0016491">
    <property type="term" value="F:oxidoreductase activity"/>
    <property type="evidence" value="ECO:0007669"/>
    <property type="project" value="UniProtKB-KW"/>
</dbReference>
<keyword evidence="2" id="KW-0285">Flavoprotein</keyword>
<feature type="binding site" evidence="8">
    <location>
        <begin position="225"/>
        <end position="226"/>
    </location>
    <ligand>
        <name>FAD</name>
        <dbReference type="ChEBI" id="CHEBI:57692"/>
    </ligand>
</feature>
<dbReference type="SUPFAM" id="SSF51905">
    <property type="entry name" value="FAD/NAD(P)-binding domain"/>
    <property type="match status" value="1"/>
</dbReference>
<feature type="transmembrane region" description="Helical" evidence="9">
    <location>
        <begin position="194"/>
        <end position="215"/>
    </location>
</feature>
<comment type="caution">
    <text evidence="11">The sequence shown here is derived from an EMBL/GenBank/DDBJ whole genome shotgun (WGS) entry which is preliminary data.</text>
</comment>
<dbReference type="EMBL" id="QNRK01000006">
    <property type="protein sequence ID" value="RBP16156.1"/>
    <property type="molecule type" value="Genomic_DNA"/>
</dbReference>